<keyword evidence="7" id="KW-1185">Reference proteome</keyword>
<keyword evidence="2 5" id="KW-0812">Transmembrane</keyword>
<proteinExistence type="predicted"/>
<feature type="transmembrane region" description="Helical" evidence="5">
    <location>
        <begin position="105"/>
        <end position="130"/>
    </location>
</feature>
<feature type="transmembrane region" description="Helical" evidence="5">
    <location>
        <begin position="192"/>
        <end position="212"/>
    </location>
</feature>
<reference evidence="7" key="1">
    <citation type="journal article" date="2019" name="Int. J. Syst. Evol. Microbiol.">
        <title>The Global Catalogue of Microorganisms (GCM) 10K type strain sequencing project: providing services to taxonomists for standard genome sequencing and annotation.</title>
        <authorList>
            <consortium name="The Broad Institute Genomics Platform"/>
            <consortium name="The Broad Institute Genome Sequencing Center for Infectious Disease"/>
            <person name="Wu L."/>
            <person name="Ma J."/>
        </authorList>
    </citation>
    <scope>NUCLEOTIDE SEQUENCE [LARGE SCALE GENOMIC DNA]</scope>
    <source>
        <strain evidence="7">CCM 7941</strain>
    </source>
</reference>
<sequence length="244" mass="24649">MNGAASFSGRLDAFLAWAQHAPLTWTLATVGAFVIASWIGRRVNGHPLANPVLVSVAITGLLLELTGTPYEEYYRGAQLISFLLGPATVALAIPLVENIALVKRALLPIAVSLACGSLAAIVSVVGVAHLLGVRESLLLSLAPKSVTAPISMAVADIIGGVPALAMVATVGTGVAGAIIATPLFNLMKVRDPAARGFAIGVAAHGIGTARAFQSSEVAGAFAGMAMALNGLLTAALLPALLALF</sequence>
<accession>A0ABV7LEF7</accession>
<keyword evidence="3 5" id="KW-1133">Transmembrane helix</keyword>
<evidence type="ECO:0000256" key="1">
    <source>
        <dbReference type="ARBA" id="ARBA00004141"/>
    </source>
</evidence>
<organism evidence="6 7">
    <name type="scientific">Camelimonas abortus</name>
    <dbReference type="NCBI Taxonomy" id="1017184"/>
    <lineage>
        <taxon>Bacteria</taxon>
        <taxon>Pseudomonadati</taxon>
        <taxon>Pseudomonadota</taxon>
        <taxon>Alphaproteobacteria</taxon>
        <taxon>Hyphomicrobiales</taxon>
        <taxon>Chelatococcaceae</taxon>
        <taxon>Camelimonas</taxon>
    </lineage>
</organism>
<feature type="transmembrane region" description="Helical" evidence="5">
    <location>
        <begin position="218"/>
        <end position="243"/>
    </location>
</feature>
<keyword evidence="4 5" id="KW-0472">Membrane</keyword>
<feature type="transmembrane region" description="Helical" evidence="5">
    <location>
        <begin position="52"/>
        <end position="70"/>
    </location>
</feature>
<feature type="transmembrane region" description="Helical" evidence="5">
    <location>
        <begin position="150"/>
        <end position="180"/>
    </location>
</feature>
<dbReference type="InterPro" id="IPR007300">
    <property type="entry name" value="CidB/LrgB"/>
</dbReference>
<name>A0ABV7LEF7_9HYPH</name>
<evidence type="ECO:0000256" key="5">
    <source>
        <dbReference type="SAM" id="Phobius"/>
    </source>
</evidence>
<evidence type="ECO:0000313" key="7">
    <source>
        <dbReference type="Proteomes" id="UP001595536"/>
    </source>
</evidence>
<dbReference type="RefSeq" id="WP_376830758.1">
    <property type="nucleotide sequence ID" value="NZ_JBHLWR010000006.1"/>
</dbReference>
<feature type="transmembrane region" description="Helical" evidence="5">
    <location>
        <begin position="76"/>
        <end position="96"/>
    </location>
</feature>
<dbReference type="EMBL" id="JBHRUV010000031">
    <property type="protein sequence ID" value="MFC3266167.1"/>
    <property type="molecule type" value="Genomic_DNA"/>
</dbReference>
<comment type="subcellular location">
    <subcellularLocation>
        <location evidence="1">Membrane</location>
        <topology evidence="1">Multi-pass membrane protein</topology>
    </subcellularLocation>
</comment>
<comment type="caution">
    <text evidence="6">The sequence shown here is derived from an EMBL/GenBank/DDBJ whole genome shotgun (WGS) entry which is preliminary data.</text>
</comment>
<dbReference type="PANTHER" id="PTHR30249:SF0">
    <property type="entry name" value="PLASTIDAL GLYCOLATE_GLYCERATE TRANSLOCATOR 1, CHLOROPLASTIC"/>
    <property type="match status" value="1"/>
</dbReference>
<protein>
    <submittedName>
        <fullName evidence="6">LrgB family protein</fullName>
    </submittedName>
</protein>
<feature type="transmembrane region" description="Helical" evidence="5">
    <location>
        <begin position="20"/>
        <end position="40"/>
    </location>
</feature>
<evidence type="ECO:0000313" key="6">
    <source>
        <dbReference type="EMBL" id="MFC3266167.1"/>
    </source>
</evidence>
<evidence type="ECO:0000256" key="4">
    <source>
        <dbReference type="ARBA" id="ARBA00023136"/>
    </source>
</evidence>
<dbReference type="PANTHER" id="PTHR30249">
    <property type="entry name" value="PUTATIVE SEROTONIN TRANSPORTER"/>
    <property type="match status" value="1"/>
</dbReference>
<evidence type="ECO:0000256" key="3">
    <source>
        <dbReference type="ARBA" id="ARBA00022989"/>
    </source>
</evidence>
<evidence type="ECO:0000256" key="2">
    <source>
        <dbReference type="ARBA" id="ARBA00022692"/>
    </source>
</evidence>
<dbReference type="Pfam" id="PF04172">
    <property type="entry name" value="LrgB"/>
    <property type="match status" value="1"/>
</dbReference>
<gene>
    <name evidence="6" type="ORF">ACFOEX_07355</name>
</gene>
<dbReference type="Proteomes" id="UP001595536">
    <property type="component" value="Unassembled WGS sequence"/>
</dbReference>